<evidence type="ECO:0000313" key="4">
    <source>
        <dbReference type="EMBL" id="SUP21070.1"/>
    </source>
</evidence>
<evidence type="ECO:0000256" key="2">
    <source>
        <dbReference type="SAM" id="SignalP"/>
    </source>
</evidence>
<dbReference type="GeneID" id="29386864"/>
<organism evidence="4 6">
    <name type="scientific">Vibrio fluvialis</name>
    <dbReference type="NCBI Taxonomy" id="676"/>
    <lineage>
        <taxon>Bacteria</taxon>
        <taxon>Pseudomonadati</taxon>
        <taxon>Pseudomonadota</taxon>
        <taxon>Gammaproteobacteria</taxon>
        <taxon>Vibrionales</taxon>
        <taxon>Vibrionaceae</taxon>
        <taxon>Vibrio</taxon>
    </lineage>
</organism>
<name>A0AAX2LL54_VIBFL</name>
<evidence type="ECO:0000313" key="3">
    <source>
        <dbReference type="EMBL" id="AMF93714.1"/>
    </source>
</evidence>
<accession>A0AAX2LL54</accession>
<dbReference type="Proteomes" id="UP000057088">
    <property type="component" value="Chromosome 2"/>
</dbReference>
<dbReference type="AlphaFoldDB" id="A0AAX2LL54"/>
<feature type="transmembrane region" description="Helical" evidence="1">
    <location>
        <begin position="375"/>
        <end position="395"/>
    </location>
</feature>
<keyword evidence="1" id="KW-0812">Transmembrane</keyword>
<evidence type="ECO:0000313" key="6">
    <source>
        <dbReference type="Proteomes" id="UP000254626"/>
    </source>
</evidence>
<reference evidence="3" key="2">
    <citation type="submission" date="2018-01" db="EMBL/GenBank/DDBJ databases">
        <title>FDA dAtabase for Regulatory Grade micrObial Sequences (FDA-ARGOS): Supporting development and validation of Infectious Disease Dx tests.</title>
        <authorList>
            <person name="Hoffmann M."/>
            <person name="Allard M."/>
            <person name="Evans P."/>
            <person name="Brown E."/>
            <person name="Tallon L."/>
            <person name="Sadzewicz L."/>
            <person name="Sengamalay N."/>
            <person name="Ott S."/>
            <person name="Godinez A."/>
            <person name="Nagaraj S."/>
            <person name="Vyas G."/>
            <person name="Aluvathingal J."/>
            <person name="Nadendla S."/>
            <person name="Geyer C."/>
            <person name="Sichtig H."/>
        </authorList>
    </citation>
    <scope>NUCLEOTIDE SEQUENCE</scope>
    <source>
        <strain evidence="3">ATCC 33809</strain>
    </source>
</reference>
<evidence type="ECO:0000256" key="1">
    <source>
        <dbReference type="SAM" id="Phobius"/>
    </source>
</evidence>
<dbReference type="InterPro" id="IPR020010">
    <property type="entry name" value="CHP03503"/>
</dbReference>
<reference evidence="5" key="1">
    <citation type="submission" date="2015-12" db="EMBL/GenBank/DDBJ databases">
        <title>FDA dAtabase for Regulatory Grade micrObial Sequences (FDA-ARGOS): Supporting development and validation of Infectious Disease Dx tests.</title>
        <authorList>
            <person name="Hoffmann M."/>
            <person name="Allard M."/>
            <person name="Evans P."/>
            <person name="Brown E."/>
            <person name="Tallon L.J."/>
            <person name="Sadzewicz L."/>
            <person name="Sengamalay N."/>
            <person name="Ott S."/>
            <person name="Godinez A."/>
            <person name="Nagaraj S."/>
            <person name="Vyas G."/>
            <person name="Aluvathingal J."/>
            <person name="Nadendla S."/>
            <person name="Geyer C."/>
            <person name="Sichtig H."/>
        </authorList>
    </citation>
    <scope>NUCLEOTIDE SEQUENCE [LARGE SCALE GENOMIC DNA]</scope>
    <source>
        <strain evidence="5">ATCC 33809</strain>
    </source>
</reference>
<dbReference type="NCBIfam" id="TIGR03503">
    <property type="entry name" value="TIGR03503 family protein"/>
    <property type="match status" value="1"/>
</dbReference>
<dbReference type="RefSeq" id="WP_061056211.1">
    <property type="nucleotide sequence ID" value="NZ_CABLBX010000016.1"/>
</dbReference>
<proteinExistence type="predicted"/>
<protein>
    <submittedName>
        <fullName evidence="3">TIGR03503 family protein</fullName>
    </submittedName>
</protein>
<reference evidence="4 6" key="3">
    <citation type="submission" date="2018-06" db="EMBL/GenBank/DDBJ databases">
        <authorList>
            <consortium name="Pathogen Informatics"/>
            <person name="Doyle S."/>
        </authorList>
    </citation>
    <scope>NUCLEOTIDE SEQUENCE [LARGE SCALE GENOMIC DNA]</scope>
    <source>
        <strain evidence="4 6">NCTC11327</strain>
    </source>
</reference>
<feature type="chain" id="PRO_5043634691" evidence="2">
    <location>
        <begin position="20"/>
        <end position="416"/>
    </location>
</feature>
<feature type="signal peptide" evidence="2">
    <location>
        <begin position="1"/>
        <end position="19"/>
    </location>
</feature>
<evidence type="ECO:0000313" key="5">
    <source>
        <dbReference type="Proteomes" id="UP000057088"/>
    </source>
</evidence>
<keyword evidence="2" id="KW-0732">Signal</keyword>
<dbReference type="KEGG" id="vfl:AL536_09265"/>
<dbReference type="Proteomes" id="UP000254626">
    <property type="component" value="Unassembled WGS sequence"/>
</dbReference>
<dbReference type="EMBL" id="CP014035">
    <property type="protein sequence ID" value="AMF93714.1"/>
    <property type="molecule type" value="Genomic_DNA"/>
</dbReference>
<keyword evidence="1" id="KW-1133">Transmembrane helix</keyword>
<dbReference type="EMBL" id="UHIP01000001">
    <property type="protein sequence ID" value="SUP21070.1"/>
    <property type="molecule type" value="Genomic_DNA"/>
</dbReference>
<sequence length="416" mass="47272">MLRMGLALWGLLLCTGVFASNESSMSLLDNRFRVDPTISQITFVVYREKNSQPVVLVRPDGKKYYAWRSPDNVRWYEESSMDIISIDNPMPGPWQAVGKVSPKNNIKLISHLQLSADAFPNRLYQGEEIKYTARLTSDNKPLLLRDFLDRVNLKVTFTKYVENEDQLVKEARPVPMVIGEFADDGQGLDEKPGDGVFTVALPITPEPGKYRVRITSGNGVFLRAQEQEVLVYPSPISTTFIQSREDGQPHQIIFSGEQGMIQPGSLAAHVEHSNPEKAQYVTEGQADKDSLKVALTVPYTGELGNYSWYGKLYATDLATQRPLYFPIKEHTYGVVDEIDIETTRRMQEEEAAKQRKIAQEKLMIQMREEARQRSIMYIAIGNVVVLVLVLIGWFIRRKLRASKEAIPEMQLNMPKK</sequence>
<gene>
    <name evidence="3" type="ORF">AL536_09265</name>
    <name evidence="4" type="ORF">NCTC11327_00582</name>
</gene>
<keyword evidence="5" id="KW-1185">Reference proteome</keyword>
<keyword evidence="1" id="KW-0472">Membrane</keyword>
<dbReference type="NCBIfam" id="NF041940">
    <property type="entry name" value="choice_anch_X"/>
    <property type="match status" value="1"/>
</dbReference>